<sequence>MDNIINALVEDLAGYSLRDIQLLAHYHGVPKDLQTIARYNFGERFQAQMYGKTYHTHQISDAVNILNTRLNANICLRSALVITHYTDKPGQDFFTTMHLNIKPKKYDIYDTEQGITTGETSSPYPMVNDILSVDALRYCFFVVWVKRDGYKKELPVLDTHLSLVLCEKTADHNYDVYKYNSGIVDEENEYLLDMSILDFFKLVQSRSHHLFNIVPTTSWCPKHLQGTSNLCTVFAFNIYYYLNRNRKMSIKDIIATKLQEMSNILPFLEKLSVELPGTGEHEISLQ</sequence>
<protein>
    <submittedName>
        <fullName evidence="1">Uncharacterized protein</fullName>
    </submittedName>
</protein>
<reference evidence="1" key="1">
    <citation type="journal article" date="2015" name="Nature">
        <title>Complex archaea that bridge the gap between prokaryotes and eukaryotes.</title>
        <authorList>
            <person name="Spang A."/>
            <person name="Saw J.H."/>
            <person name="Jorgensen S.L."/>
            <person name="Zaremba-Niedzwiedzka K."/>
            <person name="Martijn J."/>
            <person name="Lind A.E."/>
            <person name="van Eijk R."/>
            <person name="Schleper C."/>
            <person name="Guy L."/>
            <person name="Ettema T.J."/>
        </authorList>
    </citation>
    <scope>NUCLEOTIDE SEQUENCE</scope>
</reference>
<dbReference type="AlphaFoldDB" id="A0A0F9DYJ8"/>
<organism evidence="1">
    <name type="scientific">marine sediment metagenome</name>
    <dbReference type="NCBI Taxonomy" id="412755"/>
    <lineage>
        <taxon>unclassified sequences</taxon>
        <taxon>metagenomes</taxon>
        <taxon>ecological metagenomes</taxon>
    </lineage>
</organism>
<comment type="caution">
    <text evidence="1">The sequence shown here is derived from an EMBL/GenBank/DDBJ whole genome shotgun (WGS) entry which is preliminary data.</text>
</comment>
<proteinExistence type="predicted"/>
<dbReference type="EMBL" id="LAZR01027051">
    <property type="protein sequence ID" value="KKL66918.1"/>
    <property type="molecule type" value="Genomic_DNA"/>
</dbReference>
<gene>
    <name evidence="1" type="ORF">LCGC14_2140180</name>
</gene>
<evidence type="ECO:0000313" key="1">
    <source>
        <dbReference type="EMBL" id="KKL66918.1"/>
    </source>
</evidence>
<accession>A0A0F9DYJ8</accession>
<name>A0A0F9DYJ8_9ZZZZ</name>